<reference evidence="3 4" key="1">
    <citation type="journal article" date="2012" name="Appl. Environ. Microbiol.">
        <title>Short-read sequencing for genomic analysis of the brown rot fungus Fibroporia radiculosa.</title>
        <authorList>
            <person name="Tang J.D."/>
            <person name="Perkins A.D."/>
            <person name="Sonstegard T.S."/>
            <person name="Schroeder S.G."/>
            <person name="Burgess S.C."/>
            <person name="Diehl S.V."/>
        </authorList>
    </citation>
    <scope>NUCLEOTIDE SEQUENCE [LARGE SCALE GENOMIC DNA]</scope>
    <source>
        <strain evidence="3 4">TFFH 294</strain>
    </source>
</reference>
<dbReference type="EMBL" id="HE797081">
    <property type="protein sequence ID" value="CCM02471.1"/>
    <property type="molecule type" value="Genomic_DNA"/>
</dbReference>
<dbReference type="SMART" id="SM01111">
    <property type="entry name" value="CVNH"/>
    <property type="match status" value="1"/>
</dbReference>
<dbReference type="AlphaFoldDB" id="J4IA85"/>
<dbReference type="GeneID" id="24097382"/>
<dbReference type="HOGENOM" id="CLU_144945_1_2_1"/>
<feature type="domain" description="Cyanovirin-N" evidence="2">
    <location>
        <begin position="27"/>
        <end position="128"/>
    </location>
</feature>
<evidence type="ECO:0000259" key="2">
    <source>
        <dbReference type="SMART" id="SM01111"/>
    </source>
</evidence>
<accession>J4IA85</accession>
<sequence length="128" mass="13174">MQFTHLKLFKLYAAVALIAAPAVLAQGFAATCGSSGSEIVGTTFYATCTTDSGAQQSTSINLDNCVANYNGNLACATNGGYGGSCSGCEIVTGVQYMECYCTDDAGQQEASILDLDNCLSNYNGNLAC</sequence>
<proteinExistence type="predicted"/>
<protein>
    <recommendedName>
        <fullName evidence="2">Cyanovirin-N domain-containing protein</fullName>
    </recommendedName>
</protein>
<dbReference type="STRING" id="599839.J4IA85"/>
<dbReference type="Gene3D" id="2.30.60.10">
    <property type="entry name" value="Cyanovirin-N"/>
    <property type="match status" value="1"/>
</dbReference>
<name>J4IA85_9APHY</name>
<evidence type="ECO:0000313" key="4">
    <source>
        <dbReference type="Proteomes" id="UP000006352"/>
    </source>
</evidence>
<dbReference type="InterPro" id="IPR011058">
    <property type="entry name" value="Cyanovirin-N"/>
</dbReference>
<dbReference type="InParanoid" id="J4IA85"/>
<organism evidence="3 4">
    <name type="scientific">Fibroporia radiculosa</name>
    <dbReference type="NCBI Taxonomy" id="599839"/>
    <lineage>
        <taxon>Eukaryota</taxon>
        <taxon>Fungi</taxon>
        <taxon>Dikarya</taxon>
        <taxon>Basidiomycota</taxon>
        <taxon>Agaricomycotina</taxon>
        <taxon>Agaricomycetes</taxon>
        <taxon>Polyporales</taxon>
        <taxon>Fibroporiaceae</taxon>
        <taxon>Fibroporia</taxon>
    </lineage>
</organism>
<keyword evidence="4" id="KW-1185">Reference proteome</keyword>
<dbReference type="OrthoDB" id="3068152at2759"/>
<dbReference type="Pfam" id="PF08881">
    <property type="entry name" value="CVNH"/>
    <property type="match status" value="1"/>
</dbReference>
<dbReference type="Proteomes" id="UP000006352">
    <property type="component" value="Unassembled WGS sequence"/>
</dbReference>
<feature type="signal peptide" evidence="1">
    <location>
        <begin position="1"/>
        <end position="25"/>
    </location>
</feature>
<dbReference type="RefSeq" id="XP_012181754.1">
    <property type="nucleotide sequence ID" value="XM_012326364.1"/>
</dbReference>
<evidence type="ECO:0000256" key="1">
    <source>
        <dbReference type="SAM" id="SignalP"/>
    </source>
</evidence>
<dbReference type="SUPFAM" id="SSF51322">
    <property type="entry name" value="Cyanovirin-N"/>
    <property type="match status" value="1"/>
</dbReference>
<dbReference type="InterPro" id="IPR036673">
    <property type="entry name" value="Cyanovirin-N_sf"/>
</dbReference>
<feature type="chain" id="PRO_5003778444" description="Cyanovirin-N domain-containing protein" evidence="1">
    <location>
        <begin position="26"/>
        <end position="128"/>
    </location>
</feature>
<gene>
    <name evidence="3" type="ORF">FIBRA_04571</name>
</gene>
<evidence type="ECO:0000313" key="3">
    <source>
        <dbReference type="EMBL" id="CCM02471.1"/>
    </source>
</evidence>
<keyword evidence="1" id="KW-0732">Signal</keyword>